<accession>M1DD19</accession>
<dbReference type="Proteomes" id="UP000011115">
    <property type="component" value="Unassembled WGS sequence"/>
</dbReference>
<keyword evidence="2" id="KW-1185">Reference proteome</keyword>
<sequence>MFHGSEREDAYEFILDCYERLHKLGIVHQHGVEFVTFQLQGETKKWWRAYVECKFSTLPLLTWTQFHALFLENKLEQWYPREMVIMVEGVHKVGEEEISEVVKVGEMVTQAEVCCEMEVWNSIPDVLSPRKPPEWD</sequence>
<reference evidence="2" key="1">
    <citation type="journal article" date="2011" name="Nature">
        <title>Genome sequence and analysis of the tuber crop potato.</title>
        <authorList>
            <consortium name="The Potato Genome Sequencing Consortium"/>
        </authorList>
    </citation>
    <scope>NUCLEOTIDE SEQUENCE [LARGE SCALE GENOMIC DNA]</scope>
    <source>
        <strain evidence="2">cv. DM1-3 516 R44</strain>
    </source>
</reference>
<dbReference type="AlphaFoldDB" id="M1DD19"/>
<organism evidence="1 2">
    <name type="scientific">Solanum tuberosum</name>
    <name type="common">Potato</name>
    <dbReference type="NCBI Taxonomy" id="4113"/>
    <lineage>
        <taxon>Eukaryota</taxon>
        <taxon>Viridiplantae</taxon>
        <taxon>Streptophyta</taxon>
        <taxon>Embryophyta</taxon>
        <taxon>Tracheophyta</taxon>
        <taxon>Spermatophyta</taxon>
        <taxon>Magnoliopsida</taxon>
        <taxon>eudicotyledons</taxon>
        <taxon>Gunneridae</taxon>
        <taxon>Pentapetalae</taxon>
        <taxon>asterids</taxon>
        <taxon>lamiids</taxon>
        <taxon>Solanales</taxon>
        <taxon>Solanaceae</taxon>
        <taxon>Solanoideae</taxon>
        <taxon>Solaneae</taxon>
        <taxon>Solanum</taxon>
    </lineage>
</organism>
<dbReference type="HOGENOM" id="CLU_1879113_0_0_1"/>
<evidence type="ECO:0000313" key="1">
    <source>
        <dbReference type="EnsemblPlants" id="PGSC0003DMT400087039"/>
    </source>
</evidence>
<protein>
    <submittedName>
        <fullName evidence="1">'chromo' domain containing protein</fullName>
    </submittedName>
</protein>
<dbReference type="Gramene" id="PGSC0003DMT400087039">
    <property type="protein sequence ID" value="PGSC0003DMT400087039"/>
    <property type="gene ID" value="PGSC0003DMG400036610"/>
</dbReference>
<reference evidence="1" key="2">
    <citation type="submission" date="2015-06" db="UniProtKB">
        <authorList>
            <consortium name="EnsemblPlants"/>
        </authorList>
    </citation>
    <scope>IDENTIFICATION</scope>
    <source>
        <strain evidence="1">DM1-3 516 R44</strain>
    </source>
</reference>
<proteinExistence type="predicted"/>
<evidence type="ECO:0000313" key="2">
    <source>
        <dbReference type="Proteomes" id="UP000011115"/>
    </source>
</evidence>
<dbReference type="InParanoid" id="M1DD19"/>
<dbReference type="PaxDb" id="4113-PGSC0003DMT400087039"/>
<name>M1DD19_SOLTU</name>
<dbReference type="EnsemblPlants" id="PGSC0003DMT400087039">
    <property type="protein sequence ID" value="PGSC0003DMT400087039"/>
    <property type="gene ID" value="PGSC0003DMG400036610"/>
</dbReference>